<dbReference type="Proteomes" id="UP000198788">
    <property type="component" value="Unassembled WGS sequence"/>
</dbReference>
<name>A0A1I6P430_9CAUL</name>
<keyword evidence="1" id="KW-0472">Membrane</keyword>
<dbReference type="STRING" id="871741.SAMN05192570_0811"/>
<keyword evidence="1" id="KW-0812">Transmembrane</keyword>
<feature type="transmembrane region" description="Helical" evidence="1">
    <location>
        <begin position="14"/>
        <end position="37"/>
    </location>
</feature>
<dbReference type="AlphaFoldDB" id="A0A1I6P430"/>
<organism evidence="2 3">
    <name type="scientific">Brevundimonas viscosa</name>
    <dbReference type="NCBI Taxonomy" id="871741"/>
    <lineage>
        <taxon>Bacteria</taxon>
        <taxon>Pseudomonadati</taxon>
        <taxon>Pseudomonadota</taxon>
        <taxon>Alphaproteobacteria</taxon>
        <taxon>Caulobacterales</taxon>
        <taxon>Caulobacteraceae</taxon>
        <taxon>Brevundimonas</taxon>
    </lineage>
</organism>
<sequence length="285" mass="32079">MTSHAATTTSKTGWARVTLVSVLVALCVWGVLFAVFATRRWLCPPWQGACGANFVEVLETSVLFLWVSERETLLSGVMAVGAAIAGAYLLNKQVRQSDQQERERTDRSYRAARAMAPLVLTEVCDFAEQTAEQWLLLKSHLALVELAPNSPPVSLDFPRISPTGLDDIRKIVQFAPPKESEYYTSLIRDIQVRVARARDAARQANDEQRRPDNLYIASEVVEVAELYASASALFDFAREEGQLPDSHKPTREEVRSALRSLRLNSDFDDDIWEAFERRYPPPPRI</sequence>
<keyword evidence="3" id="KW-1185">Reference proteome</keyword>
<keyword evidence="1" id="KW-1133">Transmembrane helix</keyword>
<feature type="transmembrane region" description="Helical" evidence="1">
    <location>
        <begin position="73"/>
        <end position="90"/>
    </location>
</feature>
<dbReference type="EMBL" id="FOZV01000001">
    <property type="protein sequence ID" value="SFS34850.1"/>
    <property type="molecule type" value="Genomic_DNA"/>
</dbReference>
<evidence type="ECO:0000313" key="2">
    <source>
        <dbReference type="EMBL" id="SFS34850.1"/>
    </source>
</evidence>
<protein>
    <submittedName>
        <fullName evidence="2">Uncharacterized protein</fullName>
    </submittedName>
</protein>
<gene>
    <name evidence="2" type="ORF">SAMN05192570_0811</name>
</gene>
<evidence type="ECO:0000313" key="3">
    <source>
        <dbReference type="Proteomes" id="UP000198788"/>
    </source>
</evidence>
<accession>A0A1I6P430</accession>
<proteinExistence type="predicted"/>
<evidence type="ECO:0000256" key="1">
    <source>
        <dbReference type="SAM" id="Phobius"/>
    </source>
</evidence>
<reference evidence="3" key="1">
    <citation type="submission" date="2016-10" db="EMBL/GenBank/DDBJ databases">
        <authorList>
            <person name="Varghese N."/>
            <person name="Submissions S."/>
        </authorList>
    </citation>
    <scope>NUCLEOTIDE SEQUENCE [LARGE SCALE GENOMIC DNA]</scope>
    <source>
        <strain evidence="3">CGMCC 1.10683</strain>
    </source>
</reference>